<dbReference type="InterPro" id="IPR003439">
    <property type="entry name" value="ABC_transporter-like_ATP-bd"/>
</dbReference>
<dbReference type="OrthoDB" id="9778870at2"/>
<dbReference type="InterPro" id="IPR015860">
    <property type="entry name" value="ABC_transpr_TagH-like"/>
</dbReference>
<proteinExistence type="inferred from homology"/>
<keyword evidence="8" id="KW-1185">Reference proteome</keyword>
<feature type="region of interest" description="Disordered" evidence="5">
    <location>
        <begin position="261"/>
        <end position="313"/>
    </location>
</feature>
<dbReference type="CDD" id="cd10147">
    <property type="entry name" value="Wzt_C-like"/>
    <property type="match status" value="1"/>
</dbReference>
<evidence type="ECO:0000256" key="1">
    <source>
        <dbReference type="ARBA" id="ARBA00005417"/>
    </source>
</evidence>
<dbReference type="GO" id="GO:0016887">
    <property type="term" value="F:ATP hydrolysis activity"/>
    <property type="evidence" value="ECO:0007669"/>
    <property type="project" value="InterPro"/>
</dbReference>
<dbReference type="PANTHER" id="PTHR46743:SF2">
    <property type="entry name" value="TEICHOIC ACIDS EXPORT ATP-BINDING PROTEIN TAGH"/>
    <property type="match status" value="1"/>
</dbReference>
<keyword evidence="7" id="KW-0378">Hydrolase</keyword>
<dbReference type="SUPFAM" id="SSF52540">
    <property type="entry name" value="P-loop containing nucleoside triphosphate hydrolases"/>
    <property type="match status" value="1"/>
</dbReference>
<dbReference type="PANTHER" id="PTHR46743">
    <property type="entry name" value="TEICHOIC ACIDS EXPORT ATP-BINDING PROTEIN TAGH"/>
    <property type="match status" value="1"/>
</dbReference>
<dbReference type="PROSITE" id="PS50893">
    <property type="entry name" value="ABC_TRANSPORTER_2"/>
    <property type="match status" value="1"/>
</dbReference>
<name>A0A143PT11_LUTPR</name>
<evidence type="ECO:0000256" key="2">
    <source>
        <dbReference type="ARBA" id="ARBA00022448"/>
    </source>
</evidence>
<keyword evidence="4 7" id="KW-0067">ATP-binding</keyword>
<evidence type="ECO:0000256" key="5">
    <source>
        <dbReference type="SAM" id="MobiDB-lite"/>
    </source>
</evidence>
<dbReference type="STRING" id="1855912.LuPra_04990"/>
<feature type="compositionally biased region" description="Low complexity" evidence="5">
    <location>
        <begin position="261"/>
        <end position="280"/>
    </location>
</feature>
<keyword evidence="2" id="KW-0813">Transport</keyword>
<dbReference type="Pfam" id="PF14524">
    <property type="entry name" value="Wzt_C"/>
    <property type="match status" value="1"/>
</dbReference>
<protein>
    <submittedName>
        <fullName evidence="7">Teichoic acids export ATP-binding protein TagH</fullName>
        <ecNumber evidence="7">3.6.3.40</ecNumber>
    </submittedName>
</protein>
<feature type="domain" description="ABC transporter" evidence="6">
    <location>
        <begin position="37"/>
        <end position="264"/>
    </location>
</feature>
<dbReference type="GO" id="GO:0005524">
    <property type="term" value="F:ATP binding"/>
    <property type="evidence" value="ECO:0007669"/>
    <property type="project" value="UniProtKB-KW"/>
</dbReference>
<reference evidence="8" key="2">
    <citation type="submission" date="2016-04" db="EMBL/GenBank/DDBJ databases">
        <title>First Complete Genome Sequence of a Subdivision 6 Acidobacterium.</title>
        <authorList>
            <person name="Huang S."/>
            <person name="Vieira S."/>
            <person name="Bunk B."/>
            <person name="Riedel T."/>
            <person name="Sproeer C."/>
            <person name="Overmann J."/>
        </authorList>
    </citation>
    <scope>NUCLEOTIDE SEQUENCE [LARGE SCALE GENOMIC DNA]</scope>
    <source>
        <strain evidence="8">DSM 100886 HEG_-6_39</strain>
    </source>
</reference>
<evidence type="ECO:0000256" key="4">
    <source>
        <dbReference type="ARBA" id="ARBA00022840"/>
    </source>
</evidence>
<dbReference type="InterPro" id="IPR027417">
    <property type="entry name" value="P-loop_NTPase"/>
</dbReference>
<evidence type="ECO:0000256" key="3">
    <source>
        <dbReference type="ARBA" id="ARBA00022741"/>
    </source>
</evidence>
<dbReference type="Gene3D" id="2.70.50.60">
    <property type="entry name" value="abc- transporter (atp binding component) like domain"/>
    <property type="match status" value="1"/>
</dbReference>
<dbReference type="GO" id="GO:0016020">
    <property type="term" value="C:membrane"/>
    <property type="evidence" value="ECO:0007669"/>
    <property type="project" value="InterPro"/>
</dbReference>
<dbReference type="GO" id="GO:0140359">
    <property type="term" value="F:ABC-type transporter activity"/>
    <property type="evidence" value="ECO:0007669"/>
    <property type="project" value="InterPro"/>
</dbReference>
<evidence type="ECO:0000313" key="8">
    <source>
        <dbReference type="Proteomes" id="UP000076079"/>
    </source>
</evidence>
<comment type="similarity">
    <text evidence="1">Belongs to the ABC transporter superfamily.</text>
</comment>
<reference evidence="7 8" key="1">
    <citation type="journal article" date="2016" name="Genome Announc.">
        <title>First Complete Genome Sequence of a Subdivision 6 Acidobacterium Strain.</title>
        <authorList>
            <person name="Huang S."/>
            <person name="Vieira S."/>
            <person name="Bunk B."/>
            <person name="Riedel T."/>
            <person name="Sproer C."/>
            <person name="Overmann J."/>
        </authorList>
    </citation>
    <scope>NUCLEOTIDE SEQUENCE [LARGE SCALE GENOMIC DNA]</scope>
    <source>
        <strain evidence="8">DSM 100886 HEG_-6_39</strain>
    </source>
</reference>
<feature type="compositionally biased region" description="Low complexity" evidence="5">
    <location>
        <begin position="297"/>
        <end position="306"/>
    </location>
</feature>
<dbReference type="Proteomes" id="UP000076079">
    <property type="component" value="Chromosome"/>
</dbReference>
<dbReference type="EC" id="3.6.3.40" evidence="7"/>
<dbReference type="PATRIC" id="fig|1813736.3.peg.5245"/>
<dbReference type="RefSeq" id="WP_110173251.1">
    <property type="nucleotide sequence ID" value="NZ_CP015136.1"/>
</dbReference>
<accession>A0A143PT11</accession>
<dbReference type="SMART" id="SM00382">
    <property type="entry name" value="AAA"/>
    <property type="match status" value="1"/>
</dbReference>
<dbReference type="Gene3D" id="3.40.50.300">
    <property type="entry name" value="P-loop containing nucleotide triphosphate hydrolases"/>
    <property type="match status" value="1"/>
</dbReference>
<sequence>MTGPAAPAVDVQGLDRAFDIFPSDQARARHALWSAAARLPGLGTRARQRRDAIGTRTWALRDVSFAVGRGESVGFIGANGSGKSTLLHVLCGTLAPSGGLVRTSGRIGALLELGTGFAADLTGRENVRLSGLLHGLDEATVASREDAIAAFADIGAYLDQPVRTYSSGMYVRLAFAVMAHVDADVMIVDEALAVGDIRFVQKCLAHLERFRAAGGTLLFVSHDLPAVQRLCQRVIWLDRGRLRMDGPPRDVTEAYFDSMIGAPSPGSGSRESGVGSREAGVGSRPEDLTAGPETPQAAARAASAGDDGAEHGGTLGKARIADVRLVDDTGSLVASVRGGERLTLFVEAAGVGWLRQPVVGFYVKDRLGQQLFGENTLAAVTAAPRHADTLVARFRFVMPRLFPGEYLVAVAIADGTQADHVHHEWRHEAWHFTSAWPGGATGMVGIDVDASWVIAYDTTDR</sequence>
<dbReference type="CDD" id="cd03220">
    <property type="entry name" value="ABC_KpsT_Wzt"/>
    <property type="match status" value="1"/>
</dbReference>
<dbReference type="Pfam" id="PF00005">
    <property type="entry name" value="ABC_tran"/>
    <property type="match status" value="1"/>
</dbReference>
<dbReference type="EMBL" id="CP015136">
    <property type="protein sequence ID" value="AMY11732.1"/>
    <property type="molecule type" value="Genomic_DNA"/>
</dbReference>
<organism evidence="7 8">
    <name type="scientific">Luteitalea pratensis</name>
    <dbReference type="NCBI Taxonomy" id="1855912"/>
    <lineage>
        <taxon>Bacteria</taxon>
        <taxon>Pseudomonadati</taxon>
        <taxon>Acidobacteriota</taxon>
        <taxon>Vicinamibacteria</taxon>
        <taxon>Vicinamibacterales</taxon>
        <taxon>Vicinamibacteraceae</taxon>
        <taxon>Luteitalea</taxon>
    </lineage>
</organism>
<dbReference type="KEGG" id="abac:LuPra_04990"/>
<gene>
    <name evidence="7" type="primary">tagH_2</name>
    <name evidence="7" type="ORF">LuPra_04990</name>
</gene>
<evidence type="ECO:0000313" key="7">
    <source>
        <dbReference type="EMBL" id="AMY11732.1"/>
    </source>
</evidence>
<evidence type="ECO:0000259" key="6">
    <source>
        <dbReference type="PROSITE" id="PS50893"/>
    </source>
</evidence>
<dbReference type="InterPro" id="IPR029439">
    <property type="entry name" value="Wzt_C"/>
</dbReference>
<dbReference type="InterPro" id="IPR003593">
    <property type="entry name" value="AAA+_ATPase"/>
</dbReference>
<dbReference type="InterPro" id="IPR050683">
    <property type="entry name" value="Bact_Polysacc_Export_ATP-bd"/>
</dbReference>
<dbReference type="AlphaFoldDB" id="A0A143PT11"/>
<keyword evidence="3" id="KW-0547">Nucleotide-binding</keyword>